<evidence type="ECO:0000256" key="3">
    <source>
        <dbReference type="ARBA" id="ARBA00038502"/>
    </source>
</evidence>
<dbReference type="GO" id="GO:0008999">
    <property type="term" value="F:protein-N-terminal-alanine acetyltransferase activity"/>
    <property type="evidence" value="ECO:0007669"/>
    <property type="project" value="TreeGrafter"/>
</dbReference>
<dbReference type="OrthoDB" id="9801669at2"/>
<dbReference type="InterPro" id="IPR000182">
    <property type="entry name" value="GNAT_dom"/>
</dbReference>
<keyword evidence="1 5" id="KW-0808">Transferase</keyword>
<comment type="similarity">
    <text evidence="3">Belongs to the acetyltransferase family. RimJ subfamily.</text>
</comment>
<feature type="domain" description="N-acetyltransferase" evidence="4">
    <location>
        <begin position="25"/>
        <end position="181"/>
    </location>
</feature>
<dbReference type="PROSITE" id="PS51186">
    <property type="entry name" value="GNAT"/>
    <property type="match status" value="1"/>
</dbReference>
<dbReference type="GO" id="GO:0005840">
    <property type="term" value="C:ribosome"/>
    <property type="evidence" value="ECO:0007669"/>
    <property type="project" value="UniProtKB-KW"/>
</dbReference>
<keyword evidence="6" id="KW-1185">Reference proteome</keyword>
<sequence length="187" mass="20863">MIVLPLPGFPVDLVSAAPAHTHAVCAYFARNQAHLAPWEPLRPAGFYAPQAVRQRLENAAAEVEEDRSVQFLLWDRGQGSMVGACNFTGIARGASQSCHLGYSLDAQQQGRGLMTAALRRGIRFMFEQQALHRIMAAYLPHNRPSERLLQRLGFEREGYARAYLNIAGRWQDHVLTALIAPLDVTER</sequence>
<dbReference type="SUPFAM" id="SSF55729">
    <property type="entry name" value="Acyl-CoA N-acyltransferases (Nat)"/>
    <property type="match status" value="1"/>
</dbReference>
<accession>A0A2N5DYF8</accession>
<dbReference type="RefSeq" id="WP_101817875.1">
    <property type="nucleotide sequence ID" value="NZ_PJZF01000020.1"/>
</dbReference>
<comment type="caution">
    <text evidence="5">The sequence shown here is derived from an EMBL/GenBank/DDBJ whole genome shotgun (WGS) entry which is preliminary data.</text>
</comment>
<dbReference type="GO" id="GO:0005737">
    <property type="term" value="C:cytoplasm"/>
    <property type="evidence" value="ECO:0007669"/>
    <property type="project" value="TreeGrafter"/>
</dbReference>
<evidence type="ECO:0000256" key="2">
    <source>
        <dbReference type="ARBA" id="ARBA00023315"/>
    </source>
</evidence>
<dbReference type="InterPro" id="IPR016181">
    <property type="entry name" value="Acyl_CoA_acyltransferase"/>
</dbReference>
<dbReference type="Proteomes" id="UP000234240">
    <property type="component" value="Unassembled WGS sequence"/>
</dbReference>
<dbReference type="Pfam" id="PF13302">
    <property type="entry name" value="Acetyltransf_3"/>
    <property type="match status" value="1"/>
</dbReference>
<dbReference type="AlphaFoldDB" id="A0A2N5DYF8"/>
<reference evidence="5 6" key="1">
    <citation type="submission" date="2017-12" db="EMBL/GenBank/DDBJ databases">
        <title>Characterization of six clinical isolates of Enterochimera gen. nov., a novel genus of the Yersiniaciae family and the three species Enterochimera arupensis sp. nov., Enterochimera coloradensis sp. nov, and Enterochimera californica sp. nov.</title>
        <authorList>
            <person name="Rossi A."/>
            <person name="Fisher M."/>
        </authorList>
    </citation>
    <scope>NUCLEOTIDE SEQUENCE [LARGE SCALE GENOMIC DNA]</scope>
    <source>
        <strain evidence="6">2015-Iso6</strain>
    </source>
</reference>
<dbReference type="InterPro" id="IPR051531">
    <property type="entry name" value="N-acetyltransferase"/>
</dbReference>
<keyword evidence="2" id="KW-0012">Acyltransferase</keyword>
<evidence type="ECO:0000256" key="1">
    <source>
        <dbReference type="ARBA" id="ARBA00022679"/>
    </source>
</evidence>
<evidence type="ECO:0000259" key="4">
    <source>
        <dbReference type="PROSITE" id="PS51186"/>
    </source>
</evidence>
<organism evidence="5 6">
    <name type="scientific">Chimaeribacter californicus</name>
    <dbReference type="NCBI Taxonomy" id="2060067"/>
    <lineage>
        <taxon>Bacteria</taxon>
        <taxon>Pseudomonadati</taxon>
        <taxon>Pseudomonadota</taxon>
        <taxon>Gammaproteobacteria</taxon>
        <taxon>Enterobacterales</taxon>
        <taxon>Yersiniaceae</taxon>
        <taxon>Chimaeribacter</taxon>
    </lineage>
</organism>
<evidence type="ECO:0000313" key="6">
    <source>
        <dbReference type="Proteomes" id="UP000234240"/>
    </source>
</evidence>
<gene>
    <name evidence="5" type="ORF">CYR55_18750</name>
</gene>
<dbReference type="PANTHER" id="PTHR43792">
    <property type="entry name" value="GNAT FAMILY, PUTATIVE (AFU_ORTHOLOGUE AFUA_3G00765)-RELATED-RELATED"/>
    <property type="match status" value="1"/>
</dbReference>
<dbReference type="Gene3D" id="3.40.630.30">
    <property type="match status" value="1"/>
</dbReference>
<evidence type="ECO:0000313" key="5">
    <source>
        <dbReference type="EMBL" id="PLR32614.1"/>
    </source>
</evidence>
<keyword evidence="5" id="KW-0689">Ribosomal protein</keyword>
<protein>
    <submittedName>
        <fullName evidence="5">30S ribosomal protein S5 alanine N-acetyltransferase</fullName>
    </submittedName>
</protein>
<keyword evidence="5" id="KW-0687">Ribonucleoprotein</keyword>
<proteinExistence type="inferred from homology"/>
<name>A0A2N5DYF8_9GAMM</name>
<dbReference type="EMBL" id="PJZF01000020">
    <property type="protein sequence ID" value="PLR32614.1"/>
    <property type="molecule type" value="Genomic_DNA"/>
</dbReference>
<dbReference type="PANTHER" id="PTHR43792:SF8">
    <property type="entry name" value="[RIBOSOMAL PROTEIN US5]-ALANINE N-ACETYLTRANSFERASE"/>
    <property type="match status" value="1"/>
</dbReference>